<dbReference type="OrthoDB" id="470139at2"/>
<accession>A0A2N5GH35</accession>
<dbReference type="Proteomes" id="UP000235114">
    <property type="component" value="Unassembled WGS sequence"/>
</dbReference>
<keyword evidence="5" id="KW-1185">Reference proteome</keyword>
<dbReference type="EMBL" id="PGVD01000101">
    <property type="protein sequence ID" value="PLR88515.1"/>
    <property type="molecule type" value="Genomic_DNA"/>
</dbReference>
<dbReference type="AlphaFoldDB" id="A0A2N5GH35"/>
<reference evidence="2 4" key="1">
    <citation type="submission" date="2017-11" db="EMBL/GenBank/DDBJ databases">
        <title>Comparitive Functional Genomics of Dry Heat Resistant strains isolated from the Viking Spacecraft.</title>
        <authorList>
            <person name="Seuylemezian A."/>
            <person name="Cooper K."/>
            <person name="Vaishampayan P."/>
        </authorList>
    </citation>
    <scope>NUCLEOTIDE SEQUENCE [LARGE SCALE GENOMIC DNA]</scope>
    <source>
        <strain evidence="2 4">M4.6</strain>
    </source>
</reference>
<dbReference type="Proteomes" id="UP000234951">
    <property type="component" value="Unassembled WGS sequence"/>
</dbReference>
<protein>
    <recommendedName>
        <fullName evidence="1">Transposon Tn7 transposition protein TnsD C-terminal domain-containing protein</fullName>
    </recommendedName>
</protein>
<organism evidence="2 4">
    <name type="scientific">Bacillus canaveralius</name>
    <dbReference type="NCBI Taxonomy" id="1403243"/>
    <lineage>
        <taxon>Bacteria</taxon>
        <taxon>Bacillati</taxon>
        <taxon>Bacillota</taxon>
        <taxon>Bacilli</taxon>
        <taxon>Bacillales</taxon>
        <taxon>Bacillaceae</taxon>
        <taxon>Bacillus</taxon>
    </lineage>
</organism>
<comment type="caution">
    <text evidence="2">The sequence shown here is derived from an EMBL/GenBank/DDBJ whole genome shotgun (WGS) entry which is preliminary data.</text>
</comment>
<proteinExistence type="predicted"/>
<name>A0A2N5GH35_9BACI</name>
<evidence type="ECO:0000313" key="4">
    <source>
        <dbReference type="Proteomes" id="UP000234951"/>
    </source>
</evidence>
<evidence type="ECO:0000313" key="3">
    <source>
        <dbReference type="EMBL" id="PLR88515.1"/>
    </source>
</evidence>
<evidence type="ECO:0000313" key="5">
    <source>
        <dbReference type="Proteomes" id="UP000235114"/>
    </source>
</evidence>
<dbReference type="Pfam" id="PF15978">
    <property type="entry name" value="TnsD"/>
    <property type="match status" value="1"/>
</dbReference>
<dbReference type="EMBL" id="PGVA01000060">
    <property type="protein sequence ID" value="PLR80078.1"/>
    <property type="molecule type" value="Genomic_DNA"/>
</dbReference>
<sequence>MELLRIEQILDCDYATVKKYANKQKVNQLEQNSSVSIIKSQKEKGWISLLKRYPNLTITQLRKEAPALYAWHYRNNREWLKEHSPKAPTKSIINKRVDWEKRDLEVLDQVKRVVEELYAIEKPVYVNKSRIGKTIGQLSLIEKLLDKLPKTKAYLEKKLETREQYQIRRIKWACKKLYLDNQEQIVEWKVRRLAGFRDSVSVQVENALSNEIRFYQQGEMRIETKTMDI</sequence>
<reference evidence="3 5" key="2">
    <citation type="submission" date="2017-12" db="EMBL/GenBank/DDBJ databases">
        <title>Comparative Functional Genomics of Dry Heat Resistant strains isolated from the Viking Spacecraft.</title>
        <authorList>
            <person name="Seuylemezian A."/>
            <person name="Cooper K."/>
            <person name="Vaishampayan P."/>
        </authorList>
    </citation>
    <scope>NUCLEOTIDE SEQUENCE [LARGE SCALE GENOMIC DNA]</scope>
    <source>
        <strain evidence="3 5">ATCC 29669</strain>
    </source>
</reference>
<gene>
    <name evidence="2" type="ORF">CU635_19670</name>
    <name evidence="3" type="ORF">CVD25_22545</name>
</gene>
<feature type="domain" description="Transposon Tn7 transposition protein TnsD C-terminal" evidence="1">
    <location>
        <begin position="6"/>
        <end position="155"/>
    </location>
</feature>
<evidence type="ECO:0000259" key="1">
    <source>
        <dbReference type="Pfam" id="PF15978"/>
    </source>
</evidence>
<dbReference type="InterPro" id="IPR032750">
    <property type="entry name" value="TnsD_C"/>
</dbReference>
<evidence type="ECO:0000313" key="2">
    <source>
        <dbReference type="EMBL" id="PLR80078.1"/>
    </source>
</evidence>